<proteinExistence type="predicted"/>
<accession>A0ABN5JPH2</accession>
<dbReference type="Gene3D" id="3.40.50.10140">
    <property type="entry name" value="Toll/interleukin-1 receptor homology (TIR) domain"/>
    <property type="match status" value="1"/>
</dbReference>
<dbReference type="Gene3D" id="3.40.50.300">
    <property type="entry name" value="P-loop containing nucleotide triphosphate hydrolases"/>
    <property type="match status" value="1"/>
</dbReference>
<dbReference type="InterPro" id="IPR035897">
    <property type="entry name" value="Toll_tir_struct_dom_sf"/>
</dbReference>
<dbReference type="SUPFAM" id="SSF52540">
    <property type="entry name" value="P-loop containing nucleoside triphosphate hydrolases"/>
    <property type="match status" value="1"/>
</dbReference>
<dbReference type="PROSITE" id="PS50104">
    <property type="entry name" value="TIR"/>
    <property type="match status" value="1"/>
</dbReference>
<dbReference type="Proteomes" id="UP000241936">
    <property type="component" value="Chromosome"/>
</dbReference>
<evidence type="ECO:0000259" key="1">
    <source>
        <dbReference type="PROSITE" id="PS50104"/>
    </source>
</evidence>
<dbReference type="InterPro" id="IPR027417">
    <property type="entry name" value="P-loop_NTPase"/>
</dbReference>
<reference evidence="2 3" key="1">
    <citation type="journal article" date="2018" name="Front. Microbiol.">
        <title>Pseudomonas rhizophila S211, a New Plant Growth-Promoting Rhizobacterium with Potential in Pesticide-Bioremediation.</title>
        <authorList>
            <person name="Hassen W."/>
            <person name="Neifar M."/>
            <person name="Cherif H."/>
            <person name="Najjari A."/>
            <person name="Chouchane H."/>
            <person name="Driouich R.C."/>
            <person name="Salah A."/>
            <person name="Naili F."/>
            <person name="Mosbah A."/>
            <person name="Souissi Y."/>
            <person name="Raddadi N."/>
            <person name="Ouzari H.I."/>
            <person name="Fava F."/>
            <person name="Cherif A."/>
        </authorList>
    </citation>
    <scope>NUCLEOTIDE SEQUENCE [LARGE SCALE GENOMIC DNA]</scope>
    <source>
        <strain evidence="2 3">S211</strain>
    </source>
</reference>
<evidence type="ECO:0000313" key="2">
    <source>
        <dbReference type="EMBL" id="AVU74224.1"/>
    </source>
</evidence>
<keyword evidence="3" id="KW-1185">Reference proteome</keyword>
<dbReference type="InterPro" id="IPR011990">
    <property type="entry name" value="TPR-like_helical_dom_sf"/>
</dbReference>
<protein>
    <recommendedName>
        <fullName evidence="1">TIR domain-containing protein</fullName>
    </recommendedName>
</protein>
<feature type="domain" description="TIR" evidence="1">
    <location>
        <begin position="1"/>
        <end position="131"/>
    </location>
</feature>
<evidence type="ECO:0000313" key="3">
    <source>
        <dbReference type="Proteomes" id="UP000241936"/>
    </source>
</evidence>
<dbReference type="SUPFAM" id="SSF52200">
    <property type="entry name" value="Toll/Interleukin receptor TIR domain"/>
    <property type="match status" value="1"/>
</dbReference>
<dbReference type="EMBL" id="CP024081">
    <property type="protein sequence ID" value="AVU74224.1"/>
    <property type="molecule type" value="Genomic_DNA"/>
</dbReference>
<dbReference type="Gene3D" id="1.25.40.10">
    <property type="entry name" value="Tetratricopeptide repeat domain"/>
    <property type="match status" value="1"/>
</dbReference>
<name>A0ABN5JPH2_9PSED</name>
<dbReference type="RefSeq" id="WP_107321526.1">
    <property type="nucleotide sequence ID" value="NZ_CP024081.1"/>
</dbReference>
<organism evidence="2 3">
    <name type="scientific">Pseudomonas rhizophila</name>
    <dbReference type="NCBI Taxonomy" id="2045200"/>
    <lineage>
        <taxon>Bacteria</taxon>
        <taxon>Pseudomonadati</taxon>
        <taxon>Pseudomonadota</taxon>
        <taxon>Gammaproteobacteria</taxon>
        <taxon>Pseudomonadales</taxon>
        <taxon>Pseudomonadaceae</taxon>
        <taxon>Pseudomonas</taxon>
    </lineage>
</organism>
<dbReference type="Pfam" id="PF13676">
    <property type="entry name" value="TIR_2"/>
    <property type="match status" value="1"/>
</dbReference>
<sequence length="821" mass="94579">MIKCFLSHSSHDKKHYVREVARRMKKEVKVFDEETFEEGMSPIEEIIKGLDESSLFVLFISEQALETPWVKLELEKAKSLLDEEKLARIYPIIIDPNITYADARIPDWMRADLNIQPILKPSVAARRINTRLTELSWAFHPRLKERQQIFVGRNEQIKEIEERLDDFSKKTPVVLISSGLPSIGRKSLLQHALRKSNLVRESYECPIISLSPLDGIEDFILKICDLGFIGDGDILQRLNGSFAEKLALAKEVASQIVFEKERILIEDRGVLFQGNGDVVDWFEEVVQSISPTEHLTFVVASQFRSKASLNRLNPMFYSIPLGEMTPAERNGLLTRYAKFEGLEISKAEYGFFSDLLTGYPEQVLYAIHQIRDLGLFKAKKESHLIQQYGADKAKVVMDEFVGDEVILNFIYLLCKFEFISYDVLFDIADESVYFPILERLISSSVCERMGAAAEYLRVNEVIRDYVSRSRFGTLTGFESKIKEHISSFLERYEDDNYDISDYIFSAQESLRQGSGIPDDLIIPSAFVKTIKKLYDEDRNYQEAILLADRVLQRERYMHSNTVNHIRFIKCQCLARTRNSNFFSEVRSVPEPDRSFLHGFYYRLAGDYVKAEESLTRTLNQKGRRDPRVVGELVLVYMQSDEYDLAFDLSREQYRGRPGNLINANNYFACLIIKEHTAENRAELENIMSRLGFDGSDRAQEILSSARARMLAYYDGDEVGSMDLIEESIHRFSNIDYPILTKAELAVHFRNKTKLKEAVDRLEKSIGRNAQTYRTFVRFKATLLAMEGNVSQAKTLVNKELKGLIGTSLQRLNERLEYIGSK</sequence>
<dbReference type="InterPro" id="IPR000157">
    <property type="entry name" value="TIR_dom"/>
</dbReference>
<gene>
    <name evidence="2" type="ORF">CRX69_03085</name>
</gene>